<reference evidence="2 3" key="2">
    <citation type="submission" date="2018-11" db="EMBL/GenBank/DDBJ databases">
        <authorList>
            <consortium name="Pathogen Informatics"/>
        </authorList>
    </citation>
    <scope>NUCLEOTIDE SEQUENCE [LARGE SCALE GENOMIC DNA]</scope>
</reference>
<dbReference type="InterPro" id="IPR036691">
    <property type="entry name" value="Endo/exonu/phosph_ase_sf"/>
</dbReference>
<dbReference type="Gene3D" id="3.60.10.10">
    <property type="entry name" value="Endonuclease/exonuclease/phosphatase"/>
    <property type="match status" value="1"/>
</dbReference>
<dbReference type="WBParaSite" id="NBR_0001687001-mRNA-1">
    <property type="protein sequence ID" value="NBR_0001687001-mRNA-1"/>
    <property type="gene ID" value="NBR_0001687001"/>
</dbReference>
<dbReference type="AlphaFoldDB" id="A0A0N4YIW4"/>
<accession>A0A0N4YIW4</accession>
<evidence type="ECO:0000313" key="2">
    <source>
        <dbReference type="EMBL" id="VDL80466.1"/>
    </source>
</evidence>
<evidence type="ECO:0000313" key="3">
    <source>
        <dbReference type="Proteomes" id="UP000271162"/>
    </source>
</evidence>
<dbReference type="EMBL" id="UYSL01022436">
    <property type="protein sequence ID" value="VDL80466.1"/>
    <property type="molecule type" value="Genomic_DNA"/>
</dbReference>
<proteinExistence type="predicted"/>
<protein>
    <submittedName>
        <fullName evidence="4">Endo/exonuclease/phosphatase domain-containing protein</fullName>
    </submittedName>
</protein>
<dbReference type="SUPFAM" id="SSF56219">
    <property type="entry name" value="DNase I-like"/>
    <property type="match status" value="1"/>
</dbReference>
<gene>
    <name evidence="2" type="ORF">NBR_LOCUS16871</name>
</gene>
<evidence type="ECO:0000256" key="1">
    <source>
        <dbReference type="SAM" id="MobiDB-lite"/>
    </source>
</evidence>
<dbReference type="InterPro" id="IPR027124">
    <property type="entry name" value="Swc5/CFDP1/2"/>
</dbReference>
<dbReference type="PANTHER" id="PTHR23227">
    <property type="entry name" value="BUCENTAUR RELATED"/>
    <property type="match status" value="1"/>
</dbReference>
<organism evidence="4">
    <name type="scientific">Nippostrongylus brasiliensis</name>
    <name type="common">Rat hookworm</name>
    <dbReference type="NCBI Taxonomy" id="27835"/>
    <lineage>
        <taxon>Eukaryota</taxon>
        <taxon>Metazoa</taxon>
        <taxon>Ecdysozoa</taxon>
        <taxon>Nematoda</taxon>
        <taxon>Chromadorea</taxon>
        <taxon>Rhabditida</taxon>
        <taxon>Rhabditina</taxon>
        <taxon>Rhabditomorpha</taxon>
        <taxon>Strongyloidea</taxon>
        <taxon>Heligmosomidae</taxon>
        <taxon>Nippostrongylus</taxon>
    </lineage>
</organism>
<evidence type="ECO:0000313" key="4">
    <source>
        <dbReference type="WBParaSite" id="NBR_0001687001-mRNA-1"/>
    </source>
</evidence>
<dbReference type="Proteomes" id="UP000271162">
    <property type="component" value="Unassembled WGS sequence"/>
</dbReference>
<keyword evidence="3" id="KW-1185">Reference proteome</keyword>
<feature type="region of interest" description="Disordered" evidence="1">
    <location>
        <begin position="60"/>
        <end position="90"/>
    </location>
</feature>
<feature type="compositionally biased region" description="Basic and acidic residues" evidence="1">
    <location>
        <begin position="60"/>
        <end position="70"/>
    </location>
</feature>
<dbReference type="PANTHER" id="PTHR23227:SF67">
    <property type="entry name" value="CRANIOFACIAL DEVELOPMENT PROTEIN 2-LIKE"/>
    <property type="match status" value="1"/>
</dbReference>
<reference evidence="4" key="1">
    <citation type="submission" date="2017-02" db="UniProtKB">
        <authorList>
            <consortium name="WormBaseParasite"/>
        </authorList>
    </citation>
    <scope>IDENTIFICATION</scope>
</reference>
<name>A0A0N4YIW4_NIPBR</name>
<sequence>MFVRIDMKEGSWTIVSVYAPQTGCSDKEKDQFCEALDEVIRSVSEDDFPTIVGDLNGHVGTDRRGMERVHGGRGVGSKKETRESQKMAYNSGGRKTEVVYILMRRRALKNSARKKVLPTEDVAAQHRPLVADLNVILLPKVETVNEIRRLATQTILQCAKDVLGETKRGQKEDRAAWFWNDEVQKAVREKENAVRTWQTSRSLEDLAKYKEYKRRARIAVPRAKTTDV</sequence>